<dbReference type="PRINTS" id="PR00344">
    <property type="entry name" value="BCTRLSENSOR"/>
</dbReference>
<dbReference type="InterPro" id="IPR003661">
    <property type="entry name" value="HisK_dim/P_dom"/>
</dbReference>
<dbReference type="InterPro" id="IPR036890">
    <property type="entry name" value="HATPase_C_sf"/>
</dbReference>
<dbReference type="SUPFAM" id="SSF55785">
    <property type="entry name" value="PYP-like sensor domain (PAS domain)"/>
    <property type="match status" value="1"/>
</dbReference>
<dbReference type="InterPro" id="IPR029016">
    <property type="entry name" value="GAF-like_dom_sf"/>
</dbReference>
<dbReference type="Gene3D" id="1.10.287.130">
    <property type="match status" value="1"/>
</dbReference>
<evidence type="ECO:0000313" key="18">
    <source>
        <dbReference type="EMBL" id="RID84682.1"/>
    </source>
</evidence>
<dbReference type="InterPro" id="IPR004358">
    <property type="entry name" value="Sig_transdc_His_kin-like_C"/>
</dbReference>
<evidence type="ECO:0000256" key="8">
    <source>
        <dbReference type="ARBA" id="ARBA00022777"/>
    </source>
</evidence>
<dbReference type="GO" id="GO:0005886">
    <property type="term" value="C:plasma membrane"/>
    <property type="evidence" value="ECO:0007669"/>
    <property type="project" value="UniProtKB-SubCell"/>
</dbReference>
<dbReference type="OrthoDB" id="9813151at2"/>
<dbReference type="Gene3D" id="3.30.565.10">
    <property type="entry name" value="Histidine kinase-like ATPase, C-terminal domain"/>
    <property type="match status" value="1"/>
</dbReference>
<evidence type="ECO:0000256" key="7">
    <source>
        <dbReference type="ARBA" id="ARBA00022741"/>
    </source>
</evidence>
<keyword evidence="9" id="KW-0067">ATP-binding</keyword>
<dbReference type="PANTHER" id="PTHR43547">
    <property type="entry name" value="TWO-COMPONENT HISTIDINE KINASE"/>
    <property type="match status" value="1"/>
</dbReference>
<dbReference type="PROSITE" id="PS50110">
    <property type="entry name" value="RESPONSE_REGULATORY"/>
    <property type="match status" value="1"/>
</dbReference>
<keyword evidence="19" id="KW-1185">Reference proteome</keyword>
<dbReference type="FunFam" id="1.10.287.130:FF:000001">
    <property type="entry name" value="Two-component sensor histidine kinase"/>
    <property type="match status" value="1"/>
</dbReference>
<feature type="transmembrane region" description="Helical" evidence="14">
    <location>
        <begin position="185"/>
        <end position="202"/>
    </location>
</feature>
<dbReference type="SUPFAM" id="SSF55781">
    <property type="entry name" value="GAF domain-like"/>
    <property type="match status" value="1"/>
</dbReference>
<feature type="coiled-coil region" evidence="13">
    <location>
        <begin position="259"/>
        <end position="300"/>
    </location>
</feature>
<evidence type="ECO:0000259" key="15">
    <source>
        <dbReference type="PROSITE" id="PS50109"/>
    </source>
</evidence>
<reference evidence="18 19" key="1">
    <citation type="submission" date="2018-08" db="EMBL/GenBank/DDBJ databases">
        <title>Bacillus jemisoniae sp. nov., Bacillus chryseoplanitiae sp. nov., Bacillus resnikiae sp. nov., and Bacillus frankliniae sp. nov., isolated from Viking spacecraft and associated surfaces.</title>
        <authorList>
            <person name="Seuylemezian A."/>
            <person name="Vaishampayan P."/>
        </authorList>
    </citation>
    <scope>NUCLEOTIDE SEQUENCE [LARGE SCALE GENOMIC DNA]</scope>
    <source>
        <strain evidence="18 19">JJ-247</strain>
    </source>
</reference>
<dbReference type="Gene3D" id="3.40.50.2300">
    <property type="match status" value="1"/>
</dbReference>
<dbReference type="SUPFAM" id="SSF55874">
    <property type="entry name" value="ATPase domain of HSP90 chaperone/DNA topoisomerase II/histidine kinase"/>
    <property type="match status" value="1"/>
</dbReference>
<evidence type="ECO:0000256" key="12">
    <source>
        <dbReference type="PROSITE-ProRule" id="PRU00169"/>
    </source>
</evidence>
<dbReference type="SMART" id="SM00388">
    <property type="entry name" value="HisKA"/>
    <property type="match status" value="1"/>
</dbReference>
<evidence type="ECO:0000256" key="10">
    <source>
        <dbReference type="ARBA" id="ARBA00023012"/>
    </source>
</evidence>
<dbReference type="InterPro" id="IPR036097">
    <property type="entry name" value="HisK_dim/P_sf"/>
</dbReference>
<accession>A0A398B4B6</accession>
<gene>
    <name evidence="18" type="ORF">D1970_12420</name>
</gene>
<evidence type="ECO:0000256" key="11">
    <source>
        <dbReference type="ARBA" id="ARBA00023136"/>
    </source>
</evidence>
<keyword evidence="10" id="KW-0902">Two-component regulatory system</keyword>
<evidence type="ECO:0000256" key="5">
    <source>
        <dbReference type="ARBA" id="ARBA00022553"/>
    </source>
</evidence>
<dbReference type="Gene3D" id="3.30.450.20">
    <property type="entry name" value="PAS domain"/>
    <property type="match status" value="1"/>
</dbReference>
<comment type="caution">
    <text evidence="18">The sequence shown here is derived from an EMBL/GenBank/DDBJ whole genome shotgun (WGS) entry which is preliminary data.</text>
</comment>
<keyword evidence="11 14" id="KW-0472">Membrane</keyword>
<dbReference type="InterPro" id="IPR001789">
    <property type="entry name" value="Sig_transdc_resp-reg_receiver"/>
</dbReference>
<dbReference type="InterPro" id="IPR011006">
    <property type="entry name" value="CheY-like_superfamily"/>
</dbReference>
<evidence type="ECO:0000256" key="4">
    <source>
        <dbReference type="ARBA" id="ARBA00022475"/>
    </source>
</evidence>
<dbReference type="EMBL" id="QWVT01000019">
    <property type="protein sequence ID" value="RID84682.1"/>
    <property type="molecule type" value="Genomic_DNA"/>
</dbReference>
<dbReference type="FunFam" id="3.30.565.10:FF:000006">
    <property type="entry name" value="Sensor histidine kinase WalK"/>
    <property type="match status" value="1"/>
</dbReference>
<dbReference type="SMART" id="SM00387">
    <property type="entry name" value="HATPase_c"/>
    <property type="match status" value="1"/>
</dbReference>
<dbReference type="PROSITE" id="PS50885">
    <property type="entry name" value="HAMP"/>
    <property type="match status" value="1"/>
</dbReference>
<protein>
    <recommendedName>
        <fullName evidence="3">histidine kinase</fullName>
        <ecNumber evidence="3">2.7.13.3</ecNumber>
    </recommendedName>
</protein>
<evidence type="ECO:0000256" key="3">
    <source>
        <dbReference type="ARBA" id="ARBA00012438"/>
    </source>
</evidence>
<comment type="subcellular location">
    <subcellularLocation>
        <location evidence="2">Cell membrane</location>
        <topology evidence="2">Multi-pass membrane protein</topology>
    </subcellularLocation>
</comment>
<dbReference type="Gene3D" id="6.10.340.10">
    <property type="match status" value="1"/>
</dbReference>
<dbReference type="InterPro" id="IPR035965">
    <property type="entry name" value="PAS-like_dom_sf"/>
</dbReference>
<evidence type="ECO:0000256" key="6">
    <source>
        <dbReference type="ARBA" id="ARBA00022679"/>
    </source>
</evidence>
<dbReference type="InterPro" id="IPR005467">
    <property type="entry name" value="His_kinase_dom"/>
</dbReference>
<feature type="domain" description="HAMP" evidence="17">
    <location>
        <begin position="211"/>
        <end position="264"/>
    </location>
</feature>
<keyword evidence="8" id="KW-0418">Kinase</keyword>
<evidence type="ECO:0000256" key="2">
    <source>
        <dbReference type="ARBA" id="ARBA00004651"/>
    </source>
</evidence>
<keyword evidence="14" id="KW-0812">Transmembrane</keyword>
<comment type="catalytic activity">
    <reaction evidence="1">
        <text>ATP + protein L-histidine = ADP + protein N-phospho-L-histidine.</text>
        <dbReference type="EC" id="2.7.13.3"/>
    </reaction>
</comment>
<evidence type="ECO:0000259" key="16">
    <source>
        <dbReference type="PROSITE" id="PS50110"/>
    </source>
</evidence>
<feature type="domain" description="Response regulatory" evidence="16">
    <location>
        <begin position="817"/>
        <end position="932"/>
    </location>
</feature>
<dbReference type="InterPro" id="IPR003594">
    <property type="entry name" value="HATPase_dom"/>
</dbReference>
<dbReference type="EC" id="2.7.13.3" evidence="3"/>
<dbReference type="SMART" id="SM00448">
    <property type="entry name" value="REC"/>
    <property type="match status" value="1"/>
</dbReference>
<dbReference type="PROSITE" id="PS50109">
    <property type="entry name" value="HIS_KIN"/>
    <property type="match status" value="1"/>
</dbReference>
<dbReference type="RefSeq" id="WP_119113186.1">
    <property type="nucleotide sequence ID" value="NZ_CBCSEO010000001.1"/>
</dbReference>
<evidence type="ECO:0000259" key="17">
    <source>
        <dbReference type="PROSITE" id="PS50885"/>
    </source>
</evidence>
<dbReference type="CDD" id="cd00075">
    <property type="entry name" value="HATPase"/>
    <property type="match status" value="1"/>
</dbReference>
<sequence>MIRKFIKKSLARQFLFLMGCFMFVFLCLAGILLATLDQLNESYIERNHVLEQKETLAAGIDKNFSQVFLNIRGYIAFGNPELKSEALALEPEIREQIRQFKVIATEKEDKGFADETEEFIDYYFIHTLPGVIENYENKNMTAVVDKANNEATERLSGFQKTLDRYLASNDEELSQSFNSLTKMETFIQVGFVIFLLVSLLVLQRVIRIMLSQVGQPLAELAAAANETAMGREAAIQATNGREDEIGILSTSFHRMLASIQEKENDLVAHNEELFAQQEELQAQQAELEETLRTLKESQLALKGRNQLIHHISNTFDKQKVLQSAVIHMAQVIQADSGIISLVGEGSYAAYSLSKEGIEQFQENFRQRGFMARLETEQRPFLVKREAGAKENGVHLVHDVYIPIYLTGGGLYAVMVFSRFSGSFEERQLEEYAALAKNIGNSLDKVSLYQKTEEERQLNQEIINSVQEGLQLISTTGRMLQINRALCEAFSCEDKLPQIPGCSWGQWTSYIRKRIEDGDSFIEYLEKVLNGGSSEQSFIYRMLDSRQIYKVYSEELYRGKEKYGIILVHRNITREYEVNQMKSEFVSTVSHELRTPLASIFGFTELLLHRDLKPERQKKYVKTIYKETQRLTSLINDFLDVQKMESGKQNYEKRYFDVLPLIEKIISLQRVNAPSHRIALESQDGEGIIYGDKRKLEQAFSNIISNAIKYSPGGGQIDLNAKRDGDKLVVSIKDEGLGIPEESIDRLFNKFYRVDNSDRRKIGGTGLGLSIVQEIVKAHYGEVTVESQYRKGSTFTVSLPSVPGHETVREEGTGQGHRILVVEDDQSLAELMVDELKDSGFRVSWYRTGSEAMVAIGNDAPDAIVLDIVLEDGESDGWELLKVLKSQEGTKHLPIVISTALDEKERGFSLGANDYLIKPYQASELSKAILQTLLKIGKQGQILIRDK</sequence>
<dbReference type="SMART" id="SM00304">
    <property type="entry name" value="HAMP"/>
    <property type="match status" value="1"/>
</dbReference>
<name>A0A398B4B6_9BACI</name>
<dbReference type="SUPFAM" id="SSF158472">
    <property type="entry name" value="HAMP domain-like"/>
    <property type="match status" value="1"/>
</dbReference>
<dbReference type="SUPFAM" id="SSF47384">
    <property type="entry name" value="Homodimeric domain of signal transducing histidine kinase"/>
    <property type="match status" value="1"/>
</dbReference>
<keyword evidence="5 12" id="KW-0597">Phosphoprotein</keyword>
<keyword evidence="14" id="KW-1133">Transmembrane helix</keyword>
<proteinExistence type="predicted"/>
<feature type="domain" description="Histidine kinase" evidence="15">
    <location>
        <begin position="587"/>
        <end position="802"/>
    </location>
</feature>
<dbReference type="Pfam" id="PF00512">
    <property type="entry name" value="HisKA"/>
    <property type="match status" value="1"/>
</dbReference>
<dbReference type="PANTHER" id="PTHR43547:SF2">
    <property type="entry name" value="HYBRID SIGNAL TRANSDUCTION HISTIDINE KINASE C"/>
    <property type="match status" value="1"/>
</dbReference>
<dbReference type="CDD" id="cd17574">
    <property type="entry name" value="REC_OmpR"/>
    <property type="match status" value="1"/>
</dbReference>
<keyword evidence="7" id="KW-0547">Nucleotide-binding</keyword>
<dbReference type="AlphaFoldDB" id="A0A398B4B6"/>
<evidence type="ECO:0000313" key="19">
    <source>
        <dbReference type="Proteomes" id="UP000265816"/>
    </source>
</evidence>
<evidence type="ECO:0000256" key="13">
    <source>
        <dbReference type="SAM" id="Coils"/>
    </source>
</evidence>
<dbReference type="GO" id="GO:0005524">
    <property type="term" value="F:ATP binding"/>
    <property type="evidence" value="ECO:0007669"/>
    <property type="project" value="UniProtKB-KW"/>
</dbReference>
<keyword evidence="4" id="KW-1003">Cell membrane</keyword>
<keyword evidence="6" id="KW-0808">Transferase</keyword>
<feature type="modified residue" description="4-aspartylphosphate" evidence="12">
    <location>
        <position position="866"/>
    </location>
</feature>
<dbReference type="Gene3D" id="3.30.450.40">
    <property type="match status" value="1"/>
</dbReference>
<dbReference type="InterPro" id="IPR003660">
    <property type="entry name" value="HAMP_dom"/>
</dbReference>
<dbReference type="Pfam" id="PF00072">
    <property type="entry name" value="Response_reg"/>
    <property type="match status" value="1"/>
</dbReference>
<evidence type="ECO:0000256" key="1">
    <source>
        <dbReference type="ARBA" id="ARBA00000085"/>
    </source>
</evidence>
<evidence type="ECO:0000256" key="9">
    <source>
        <dbReference type="ARBA" id="ARBA00022840"/>
    </source>
</evidence>
<dbReference type="Pfam" id="PF02518">
    <property type="entry name" value="HATPase_c"/>
    <property type="match status" value="1"/>
</dbReference>
<evidence type="ECO:0000256" key="14">
    <source>
        <dbReference type="SAM" id="Phobius"/>
    </source>
</evidence>
<dbReference type="SUPFAM" id="SSF52172">
    <property type="entry name" value="CheY-like"/>
    <property type="match status" value="1"/>
</dbReference>
<dbReference type="Proteomes" id="UP000265816">
    <property type="component" value="Unassembled WGS sequence"/>
</dbReference>
<keyword evidence="13" id="KW-0175">Coiled coil</keyword>
<dbReference type="GO" id="GO:0000155">
    <property type="term" value="F:phosphorelay sensor kinase activity"/>
    <property type="evidence" value="ECO:0007669"/>
    <property type="project" value="InterPro"/>
</dbReference>
<feature type="transmembrane region" description="Helical" evidence="14">
    <location>
        <begin position="14"/>
        <end position="36"/>
    </location>
</feature>
<dbReference type="CDD" id="cd00082">
    <property type="entry name" value="HisKA"/>
    <property type="match status" value="1"/>
</dbReference>
<organism evidence="18 19">
    <name type="scientific">Mesobacillus zeae</name>
    <dbReference type="NCBI Taxonomy" id="1917180"/>
    <lineage>
        <taxon>Bacteria</taxon>
        <taxon>Bacillati</taxon>
        <taxon>Bacillota</taxon>
        <taxon>Bacilli</taxon>
        <taxon>Bacillales</taxon>
        <taxon>Bacillaceae</taxon>
        <taxon>Mesobacillus</taxon>
    </lineage>
</organism>